<dbReference type="InterPro" id="IPR008183">
    <property type="entry name" value="Aldose_1/G6P_1-epimerase"/>
</dbReference>
<protein>
    <submittedName>
        <fullName evidence="1">Galactose mutarotase-like enzyme</fullName>
    </submittedName>
</protein>
<dbReference type="RefSeq" id="WP_209686739.1">
    <property type="nucleotide sequence ID" value="NZ_JAGGLU010000005.1"/>
</dbReference>
<dbReference type="Gene3D" id="2.70.98.10">
    <property type="match status" value="1"/>
</dbReference>
<dbReference type="InterPro" id="IPR037481">
    <property type="entry name" value="LacX"/>
</dbReference>
<dbReference type="PANTHER" id="PTHR11122">
    <property type="entry name" value="APOSPORY-ASSOCIATED PROTEIN C-RELATED"/>
    <property type="match status" value="1"/>
</dbReference>
<gene>
    <name evidence="1" type="ORF">J2Z60_001176</name>
</gene>
<reference evidence="1 2" key="1">
    <citation type="submission" date="2021-03" db="EMBL/GenBank/DDBJ databases">
        <title>Genomic Encyclopedia of Type Strains, Phase IV (KMG-IV): sequencing the most valuable type-strain genomes for metagenomic binning, comparative biology and taxonomic classification.</title>
        <authorList>
            <person name="Goeker M."/>
        </authorList>
    </citation>
    <scope>NUCLEOTIDE SEQUENCE [LARGE SCALE GENOMIC DNA]</scope>
    <source>
        <strain evidence="1 2">DSM 101872</strain>
    </source>
</reference>
<dbReference type="PANTHER" id="PTHR11122:SF13">
    <property type="entry name" value="GLUCOSE-6-PHOSPHATE 1-EPIMERASE"/>
    <property type="match status" value="1"/>
</dbReference>
<comment type="caution">
    <text evidence="1">The sequence shown here is derived from an EMBL/GenBank/DDBJ whole genome shotgun (WGS) entry which is preliminary data.</text>
</comment>
<dbReference type="Pfam" id="PF01263">
    <property type="entry name" value="Aldose_epim"/>
    <property type="match status" value="1"/>
</dbReference>
<name>A0ABS4MEC0_9LACO</name>
<organism evidence="1 2">
    <name type="scientific">Lactobacillus colini</name>
    <dbReference type="NCBI Taxonomy" id="1819254"/>
    <lineage>
        <taxon>Bacteria</taxon>
        <taxon>Bacillati</taxon>
        <taxon>Bacillota</taxon>
        <taxon>Bacilli</taxon>
        <taxon>Lactobacillales</taxon>
        <taxon>Lactobacillaceae</taxon>
        <taxon>Lactobacillus</taxon>
    </lineage>
</organism>
<dbReference type="InterPro" id="IPR011013">
    <property type="entry name" value="Gal_mutarotase_sf_dom"/>
</dbReference>
<sequence>MDHKLQNSFLTVTVSDLGAEIQSVVDNNSKREYMWQADPNVWGRHAPILFPIVGRLKDDQYTYNGNTYHMGQHGFARNSQFEVESKSDDKITLLLKSNEETKKQYPFDFELRVTYTLVNNLLEERFNVTNTDNKEMIFGIGGHPGFNLPVDEKINKNDYYFKFEPSIDHIRIPFKAPLLDWEHRYLVATDTLFEISDSLFKDDAWVFQLKGTNKVSIRTDTSDYHINVKMDGAPFVGLWSQYPKVANYICIEPWWGISDTLDSNGNLEDKIGMNRLEPGQSWNNGFSMAFHDKQI</sequence>
<dbReference type="SUPFAM" id="SSF74650">
    <property type="entry name" value="Galactose mutarotase-like"/>
    <property type="match status" value="1"/>
</dbReference>
<dbReference type="CDD" id="cd09024">
    <property type="entry name" value="Aldose_epim_lacX"/>
    <property type="match status" value="1"/>
</dbReference>
<dbReference type="InterPro" id="IPR014718">
    <property type="entry name" value="GH-type_carb-bd"/>
</dbReference>
<dbReference type="EMBL" id="JAGGLU010000005">
    <property type="protein sequence ID" value="MBP2058001.1"/>
    <property type="molecule type" value="Genomic_DNA"/>
</dbReference>
<accession>A0ABS4MEC0</accession>
<dbReference type="Proteomes" id="UP001519292">
    <property type="component" value="Unassembled WGS sequence"/>
</dbReference>
<keyword evidence="2" id="KW-1185">Reference proteome</keyword>
<evidence type="ECO:0000313" key="2">
    <source>
        <dbReference type="Proteomes" id="UP001519292"/>
    </source>
</evidence>
<proteinExistence type="predicted"/>
<evidence type="ECO:0000313" key="1">
    <source>
        <dbReference type="EMBL" id="MBP2058001.1"/>
    </source>
</evidence>